<dbReference type="InterPro" id="IPR053926">
    <property type="entry name" value="RecX_HTH_1st"/>
</dbReference>
<sequence>MNKPFSHAIRLLAKREYGAHELEFKLAQKGYDAAQIEATLVKCQHLGLQSDERYAASVCRTRIAQGYGPLRIRQELLSQQVNADLIEETLQQEDENWLSYALAVHQKKYKEKSELSFAQLQKQKQFLFYRGFPSHIIAKVFNDEFAQHEQ</sequence>
<dbReference type="PANTHER" id="PTHR33602">
    <property type="entry name" value="REGULATORY PROTEIN RECX FAMILY PROTEIN"/>
    <property type="match status" value="1"/>
</dbReference>
<evidence type="ECO:0000313" key="9">
    <source>
        <dbReference type="EMBL" id="RUQ89197.1"/>
    </source>
</evidence>
<proteinExistence type="inferred from homology"/>
<dbReference type="NCBIfam" id="NF001057">
    <property type="entry name" value="PRK00117.3-3"/>
    <property type="match status" value="1"/>
</dbReference>
<accession>A0A3S0V5U1</accession>
<dbReference type="GO" id="GO:0006282">
    <property type="term" value="P:regulation of DNA repair"/>
    <property type="evidence" value="ECO:0007669"/>
    <property type="project" value="UniProtKB-UniRule"/>
</dbReference>
<dbReference type="GO" id="GO:0005737">
    <property type="term" value="C:cytoplasm"/>
    <property type="evidence" value="ECO:0007669"/>
    <property type="project" value="UniProtKB-SubCell"/>
</dbReference>
<dbReference type="InterPro" id="IPR003783">
    <property type="entry name" value="Regulatory_RecX"/>
</dbReference>
<dbReference type="RefSeq" id="WP_126953014.1">
    <property type="nucleotide sequence ID" value="NZ_RZGR01000008.1"/>
</dbReference>
<evidence type="ECO:0000256" key="5">
    <source>
        <dbReference type="HAMAP-Rule" id="MF_01114"/>
    </source>
</evidence>
<feature type="domain" description="RecX third three-helical" evidence="7">
    <location>
        <begin position="98"/>
        <end position="140"/>
    </location>
</feature>
<evidence type="ECO:0000256" key="3">
    <source>
        <dbReference type="ARBA" id="ARBA00018111"/>
    </source>
</evidence>
<comment type="subcellular location">
    <subcellularLocation>
        <location evidence="1 5">Cytoplasm</location>
    </subcellularLocation>
</comment>
<dbReference type="InterPro" id="IPR036388">
    <property type="entry name" value="WH-like_DNA-bd_sf"/>
</dbReference>
<protein>
    <recommendedName>
        <fullName evidence="3 5">Regulatory protein RecX</fullName>
    </recommendedName>
</protein>
<organism evidence="9 10">
    <name type="scientific">Legionella septentrionalis</name>
    <dbReference type="NCBI Taxonomy" id="2498109"/>
    <lineage>
        <taxon>Bacteria</taxon>
        <taxon>Pseudomonadati</taxon>
        <taxon>Pseudomonadota</taxon>
        <taxon>Gammaproteobacteria</taxon>
        <taxon>Legionellales</taxon>
        <taxon>Legionellaceae</taxon>
        <taxon>Legionella</taxon>
    </lineage>
</organism>
<dbReference type="HAMAP" id="MF_01114">
    <property type="entry name" value="RecX"/>
    <property type="match status" value="1"/>
</dbReference>
<keyword evidence="4 5" id="KW-0963">Cytoplasm</keyword>
<comment type="function">
    <text evidence="5">Modulates RecA activity.</text>
</comment>
<comment type="similarity">
    <text evidence="2 5">Belongs to the RecX family.</text>
</comment>
<evidence type="ECO:0000259" key="6">
    <source>
        <dbReference type="Pfam" id="PF02631"/>
    </source>
</evidence>
<dbReference type="InterPro" id="IPR053924">
    <property type="entry name" value="RecX_HTH_2nd"/>
</dbReference>
<dbReference type="OrthoDB" id="7066780at2"/>
<name>A0A3S0V5U1_9GAMM</name>
<dbReference type="Proteomes" id="UP000288012">
    <property type="component" value="Unassembled WGS sequence"/>
</dbReference>
<evidence type="ECO:0000259" key="8">
    <source>
        <dbReference type="Pfam" id="PF21982"/>
    </source>
</evidence>
<feature type="domain" description="RecX first three-helical" evidence="8">
    <location>
        <begin position="6"/>
        <end position="43"/>
    </location>
</feature>
<evidence type="ECO:0000259" key="7">
    <source>
        <dbReference type="Pfam" id="PF21981"/>
    </source>
</evidence>
<evidence type="ECO:0000256" key="2">
    <source>
        <dbReference type="ARBA" id="ARBA00009695"/>
    </source>
</evidence>
<evidence type="ECO:0000256" key="1">
    <source>
        <dbReference type="ARBA" id="ARBA00004496"/>
    </source>
</evidence>
<gene>
    <name evidence="5 9" type="primary">recX</name>
    <name evidence="9" type="ORF">EKM59_03710</name>
</gene>
<evidence type="ECO:0000313" key="10">
    <source>
        <dbReference type="Proteomes" id="UP000288012"/>
    </source>
</evidence>
<keyword evidence="10" id="KW-1185">Reference proteome</keyword>
<dbReference type="AlphaFoldDB" id="A0A3S0V5U1"/>
<evidence type="ECO:0000256" key="4">
    <source>
        <dbReference type="ARBA" id="ARBA00022490"/>
    </source>
</evidence>
<feature type="domain" description="RecX second three-helical" evidence="6">
    <location>
        <begin position="50"/>
        <end position="90"/>
    </location>
</feature>
<dbReference type="EMBL" id="RZGR01000008">
    <property type="protein sequence ID" value="RUQ89197.1"/>
    <property type="molecule type" value="Genomic_DNA"/>
</dbReference>
<dbReference type="PANTHER" id="PTHR33602:SF1">
    <property type="entry name" value="REGULATORY PROTEIN RECX FAMILY PROTEIN"/>
    <property type="match status" value="1"/>
</dbReference>
<dbReference type="Pfam" id="PF21981">
    <property type="entry name" value="RecX_HTH3"/>
    <property type="match status" value="1"/>
</dbReference>
<reference evidence="9 10" key="1">
    <citation type="submission" date="2018-12" db="EMBL/GenBank/DDBJ databases">
        <title>Legionella sp,whole genome shotgun sequence.</title>
        <authorList>
            <person name="Wu H."/>
        </authorList>
    </citation>
    <scope>NUCLEOTIDE SEQUENCE [LARGE SCALE GENOMIC DNA]</scope>
    <source>
        <strain evidence="10">km714</strain>
    </source>
</reference>
<comment type="caution">
    <text evidence="9">The sequence shown here is derived from an EMBL/GenBank/DDBJ whole genome shotgun (WGS) entry which is preliminary data.</text>
</comment>
<dbReference type="Pfam" id="PF02631">
    <property type="entry name" value="RecX_HTH2"/>
    <property type="match status" value="1"/>
</dbReference>
<dbReference type="Gene3D" id="1.10.10.10">
    <property type="entry name" value="Winged helix-like DNA-binding domain superfamily/Winged helix DNA-binding domain"/>
    <property type="match status" value="3"/>
</dbReference>
<dbReference type="Pfam" id="PF21982">
    <property type="entry name" value="RecX_HTH1"/>
    <property type="match status" value="1"/>
</dbReference>
<dbReference type="InterPro" id="IPR053925">
    <property type="entry name" value="RecX_HTH_3rd"/>
</dbReference>